<protein>
    <submittedName>
        <fullName evidence="1">Uncharacterized protein</fullName>
    </submittedName>
</protein>
<organism evidence="1 2">
    <name type="scientific">Coprinellus micaceus</name>
    <name type="common">Glistening ink-cap mushroom</name>
    <name type="synonym">Coprinus micaceus</name>
    <dbReference type="NCBI Taxonomy" id="71717"/>
    <lineage>
        <taxon>Eukaryota</taxon>
        <taxon>Fungi</taxon>
        <taxon>Dikarya</taxon>
        <taxon>Basidiomycota</taxon>
        <taxon>Agaricomycotina</taxon>
        <taxon>Agaricomycetes</taxon>
        <taxon>Agaricomycetidae</taxon>
        <taxon>Agaricales</taxon>
        <taxon>Agaricineae</taxon>
        <taxon>Psathyrellaceae</taxon>
        <taxon>Coprinellus</taxon>
    </lineage>
</organism>
<dbReference type="Proteomes" id="UP000298030">
    <property type="component" value="Unassembled WGS sequence"/>
</dbReference>
<evidence type="ECO:0000313" key="1">
    <source>
        <dbReference type="EMBL" id="TEB28795.1"/>
    </source>
</evidence>
<evidence type="ECO:0000313" key="2">
    <source>
        <dbReference type="Proteomes" id="UP000298030"/>
    </source>
</evidence>
<accession>A0A4Y7T3T3</accession>
<name>A0A4Y7T3T3_COPMI</name>
<gene>
    <name evidence="1" type="ORF">FA13DRAFT_1735319</name>
</gene>
<comment type="caution">
    <text evidence="1">The sequence shown here is derived from an EMBL/GenBank/DDBJ whole genome shotgun (WGS) entry which is preliminary data.</text>
</comment>
<dbReference type="AlphaFoldDB" id="A0A4Y7T3T3"/>
<keyword evidence="2" id="KW-1185">Reference proteome</keyword>
<dbReference type="EMBL" id="QPFP01000030">
    <property type="protein sequence ID" value="TEB28795.1"/>
    <property type="molecule type" value="Genomic_DNA"/>
</dbReference>
<proteinExistence type="predicted"/>
<reference evidence="1 2" key="1">
    <citation type="journal article" date="2019" name="Nat. Ecol. Evol.">
        <title>Megaphylogeny resolves global patterns of mushroom evolution.</title>
        <authorList>
            <person name="Varga T."/>
            <person name="Krizsan K."/>
            <person name="Foldi C."/>
            <person name="Dima B."/>
            <person name="Sanchez-Garcia M."/>
            <person name="Sanchez-Ramirez S."/>
            <person name="Szollosi G.J."/>
            <person name="Szarkandi J.G."/>
            <person name="Papp V."/>
            <person name="Albert L."/>
            <person name="Andreopoulos W."/>
            <person name="Angelini C."/>
            <person name="Antonin V."/>
            <person name="Barry K.W."/>
            <person name="Bougher N.L."/>
            <person name="Buchanan P."/>
            <person name="Buyck B."/>
            <person name="Bense V."/>
            <person name="Catcheside P."/>
            <person name="Chovatia M."/>
            <person name="Cooper J."/>
            <person name="Damon W."/>
            <person name="Desjardin D."/>
            <person name="Finy P."/>
            <person name="Geml J."/>
            <person name="Haridas S."/>
            <person name="Hughes K."/>
            <person name="Justo A."/>
            <person name="Karasinski D."/>
            <person name="Kautmanova I."/>
            <person name="Kiss B."/>
            <person name="Kocsube S."/>
            <person name="Kotiranta H."/>
            <person name="LaButti K.M."/>
            <person name="Lechner B.E."/>
            <person name="Liimatainen K."/>
            <person name="Lipzen A."/>
            <person name="Lukacs Z."/>
            <person name="Mihaltcheva S."/>
            <person name="Morgado L.N."/>
            <person name="Niskanen T."/>
            <person name="Noordeloos M.E."/>
            <person name="Ohm R.A."/>
            <person name="Ortiz-Santana B."/>
            <person name="Ovrebo C."/>
            <person name="Racz N."/>
            <person name="Riley R."/>
            <person name="Savchenko A."/>
            <person name="Shiryaev A."/>
            <person name="Soop K."/>
            <person name="Spirin V."/>
            <person name="Szebenyi C."/>
            <person name="Tomsovsky M."/>
            <person name="Tulloss R.E."/>
            <person name="Uehling J."/>
            <person name="Grigoriev I.V."/>
            <person name="Vagvolgyi C."/>
            <person name="Papp T."/>
            <person name="Martin F.M."/>
            <person name="Miettinen O."/>
            <person name="Hibbett D.S."/>
            <person name="Nagy L.G."/>
        </authorList>
    </citation>
    <scope>NUCLEOTIDE SEQUENCE [LARGE SCALE GENOMIC DNA]</scope>
    <source>
        <strain evidence="1 2">FP101781</strain>
    </source>
</reference>
<sequence length="97" mass="10385">MVSDHVFKFYGLSGFTSHPPSTPMAPENVTTSAGLATKFEIIAPEDLAPEDPDDILSEEEVSATEAPVSSPVFKIHPSSTLSSVRRRYSACSSQISV</sequence>